<gene>
    <name evidence="1" type="ORF">RUMHYD_01441</name>
</gene>
<accession>C0CKS2</accession>
<dbReference type="EMBL" id="ACBZ01000071">
    <property type="protein sequence ID" value="EEG49628.1"/>
    <property type="molecule type" value="Genomic_DNA"/>
</dbReference>
<name>C0CKS2_BLAHS</name>
<proteinExistence type="predicted"/>
<dbReference type="AlphaFoldDB" id="C0CKS2"/>
<dbReference type="HOGENOM" id="CLU_2970203_0_0_9"/>
<evidence type="ECO:0000313" key="1">
    <source>
        <dbReference type="EMBL" id="EEG49628.1"/>
    </source>
</evidence>
<dbReference type="Proteomes" id="UP000003100">
    <property type="component" value="Unassembled WGS sequence"/>
</dbReference>
<protein>
    <submittedName>
        <fullName evidence="1">Uncharacterized protein</fullName>
    </submittedName>
</protein>
<reference evidence="1 2" key="1">
    <citation type="submission" date="2009-01" db="EMBL/GenBank/DDBJ databases">
        <authorList>
            <person name="Fulton L."/>
            <person name="Clifton S."/>
            <person name="Fulton B."/>
            <person name="Xu J."/>
            <person name="Minx P."/>
            <person name="Pepin K.H."/>
            <person name="Johnson M."/>
            <person name="Bhonagiri V."/>
            <person name="Nash W.E."/>
            <person name="Mardis E.R."/>
            <person name="Wilson R.K."/>
        </authorList>
    </citation>
    <scope>NUCLEOTIDE SEQUENCE [LARGE SCALE GENOMIC DNA]</scope>
    <source>
        <strain evidence="2">DSM 10507 / JCM 14656 / S5a33</strain>
    </source>
</reference>
<reference evidence="1 2" key="2">
    <citation type="submission" date="2009-02" db="EMBL/GenBank/DDBJ databases">
        <title>Draft genome sequence of Blautia hydrogenotrophica DSM 10507 (Ruminococcus hydrogenotrophicus DSM 10507).</title>
        <authorList>
            <person name="Sudarsanam P."/>
            <person name="Ley R."/>
            <person name="Guruge J."/>
            <person name="Turnbaugh P.J."/>
            <person name="Mahowald M."/>
            <person name="Liep D."/>
            <person name="Gordon J."/>
        </authorList>
    </citation>
    <scope>NUCLEOTIDE SEQUENCE [LARGE SCALE GENOMIC DNA]</scope>
    <source>
        <strain evidence="2">DSM 10507 / JCM 14656 / S5a33</strain>
    </source>
</reference>
<comment type="caution">
    <text evidence="1">The sequence shown here is derived from an EMBL/GenBank/DDBJ whole genome shotgun (WGS) entry which is preliminary data.</text>
</comment>
<keyword evidence="2" id="KW-1185">Reference proteome</keyword>
<evidence type="ECO:0000313" key="2">
    <source>
        <dbReference type="Proteomes" id="UP000003100"/>
    </source>
</evidence>
<sequence length="58" mass="6639">MNSHDITSCKYVSAIPLKSKNGDTILFENGTTILTGRMEMFLMDRGVALRLKKFRQYP</sequence>
<organism evidence="1 2">
    <name type="scientific">Blautia hydrogenotrophica (strain DSM 10507 / JCM 14656 / S5a33)</name>
    <name type="common">Ruminococcus hydrogenotrophicus</name>
    <dbReference type="NCBI Taxonomy" id="476272"/>
    <lineage>
        <taxon>Bacteria</taxon>
        <taxon>Bacillati</taxon>
        <taxon>Bacillota</taxon>
        <taxon>Clostridia</taxon>
        <taxon>Lachnospirales</taxon>
        <taxon>Lachnospiraceae</taxon>
        <taxon>Blautia</taxon>
    </lineage>
</organism>